<proteinExistence type="predicted"/>
<dbReference type="AlphaFoldDB" id="A0A329RXA4"/>
<evidence type="ECO:0000313" key="4">
    <source>
        <dbReference type="EMBL" id="KAG2979854.1"/>
    </source>
</evidence>
<evidence type="ECO:0000313" key="2">
    <source>
        <dbReference type="EMBL" id="KAG2852906.1"/>
    </source>
</evidence>
<dbReference type="EMBL" id="RCMG01000511">
    <property type="protein sequence ID" value="KAG2852906.1"/>
    <property type="molecule type" value="Genomic_DNA"/>
</dbReference>
<feature type="compositionally biased region" description="Polar residues" evidence="1">
    <location>
        <begin position="66"/>
        <end position="83"/>
    </location>
</feature>
<comment type="caution">
    <text evidence="5">The sequence shown here is derived from an EMBL/GenBank/DDBJ whole genome shotgun (WGS) entry which is preliminary data.</text>
</comment>
<sequence length="382" mass="42929">MDSDMAFLKNLEAFLDSSLINVASTESPFDTDDASLLLGTAESVNLSSALETDPITARTLPGLIASDNQTSSSPSDQECQNTKDALRAKETKRRQVYRQRLKEERETLFVEAGELSKKLQRLKKTTKKTTAHPELNMRPSKIWKNVAVAELEARERAEEEFQRLVAAVTAQAKLIDDLTRIMRKQIASVPVIRKTTRSQPPDSSLCAAFLQDLEVNYTQIDKVFEDTNFVSNSQACQEMWSIAKQRTHADEVQVYNGGKDVRNIIAVRYRISKAQPSGQTASIRPILAIRRFVGVDNMVFVWKVLAEGEGFLRGIRADETGWCRVRPPTNPAEPGAWIELYARRTILHYTEGQLDAHTVGLFNDVLQCNLGEEQDEERAEGL</sequence>
<protein>
    <submittedName>
        <fullName evidence="5">Uncharacterized protein</fullName>
    </submittedName>
</protein>
<evidence type="ECO:0000313" key="6">
    <source>
        <dbReference type="Proteomes" id="UP000251314"/>
    </source>
</evidence>
<dbReference type="EMBL" id="RCML01000351">
    <property type="protein sequence ID" value="KAG2979854.1"/>
    <property type="molecule type" value="Genomic_DNA"/>
</dbReference>
<evidence type="ECO:0000313" key="3">
    <source>
        <dbReference type="EMBL" id="KAG2925785.1"/>
    </source>
</evidence>
<dbReference type="VEuPathDB" id="FungiDB:PC110_g14666"/>
<dbReference type="Proteomes" id="UP000697107">
    <property type="component" value="Unassembled WGS sequence"/>
</dbReference>
<evidence type="ECO:0000256" key="1">
    <source>
        <dbReference type="SAM" id="MobiDB-lite"/>
    </source>
</evidence>
<name>A0A329RXA4_9STRA</name>
<dbReference type="Proteomes" id="UP000736787">
    <property type="component" value="Unassembled WGS sequence"/>
</dbReference>
<accession>A0A329RXA4</accession>
<keyword evidence="6" id="KW-1185">Reference proteome</keyword>
<dbReference type="EMBL" id="MJFZ01000457">
    <property type="protein sequence ID" value="RAW28969.1"/>
    <property type="molecule type" value="Genomic_DNA"/>
</dbReference>
<reference evidence="5 6" key="1">
    <citation type="submission" date="2018-01" db="EMBL/GenBank/DDBJ databases">
        <title>Draft genome of the strawberry crown rot pathogen Phytophthora cactorum.</title>
        <authorList>
            <person name="Armitage A.D."/>
            <person name="Lysoe E."/>
            <person name="Nellist C.F."/>
            <person name="Harrison R.J."/>
            <person name="Brurberg M.B."/>
        </authorList>
    </citation>
    <scope>NUCLEOTIDE SEQUENCE [LARGE SCALE GENOMIC DNA]</scope>
    <source>
        <strain evidence="5 6">10300</strain>
    </source>
</reference>
<dbReference type="OrthoDB" id="103009at2759"/>
<dbReference type="EMBL" id="RCMK01000491">
    <property type="protein sequence ID" value="KAG2925785.1"/>
    <property type="molecule type" value="Genomic_DNA"/>
</dbReference>
<reference evidence="2" key="2">
    <citation type="submission" date="2018-10" db="EMBL/GenBank/DDBJ databases">
        <title>Effector identification in a new, highly contiguous assembly of the strawberry crown rot pathogen Phytophthora cactorum.</title>
        <authorList>
            <person name="Armitage A.D."/>
            <person name="Nellist C.F."/>
            <person name="Bates H."/>
            <person name="Vickerstaff R.J."/>
            <person name="Harrison R.J."/>
        </authorList>
    </citation>
    <scope>NUCLEOTIDE SEQUENCE</scope>
    <source>
        <strain evidence="2">15-7</strain>
        <strain evidence="3">4040</strain>
        <strain evidence="4">P415</strain>
    </source>
</reference>
<organism evidence="5 6">
    <name type="scientific">Phytophthora cactorum</name>
    <dbReference type="NCBI Taxonomy" id="29920"/>
    <lineage>
        <taxon>Eukaryota</taxon>
        <taxon>Sar</taxon>
        <taxon>Stramenopiles</taxon>
        <taxon>Oomycota</taxon>
        <taxon>Peronosporomycetes</taxon>
        <taxon>Peronosporales</taxon>
        <taxon>Peronosporaceae</taxon>
        <taxon>Phytophthora</taxon>
    </lineage>
</organism>
<dbReference type="Proteomes" id="UP000251314">
    <property type="component" value="Unassembled WGS sequence"/>
</dbReference>
<evidence type="ECO:0000313" key="5">
    <source>
        <dbReference type="EMBL" id="RAW28969.1"/>
    </source>
</evidence>
<dbReference type="Proteomes" id="UP000735874">
    <property type="component" value="Unassembled WGS sequence"/>
</dbReference>
<feature type="region of interest" description="Disordered" evidence="1">
    <location>
        <begin position="64"/>
        <end position="87"/>
    </location>
</feature>
<gene>
    <name evidence="5" type="ORF">PC110_g14666</name>
    <name evidence="2" type="ORF">PC113_g14625</name>
    <name evidence="3" type="ORF">PC117_g15093</name>
    <name evidence="4" type="ORF">PC118_g11533</name>
</gene>